<dbReference type="Gene3D" id="3.10.450.40">
    <property type="match status" value="1"/>
</dbReference>
<gene>
    <name evidence="3" type="ORF">FZC80_16835</name>
</gene>
<feature type="compositionally biased region" description="Acidic residues" evidence="1">
    <location>
        <begin position="104"/>
        <end position="122"/>
    </location>
</feature>
<dbReference type="AlphaFoldDB" id="A0A5D4THZ3"/>
<dbReference type="EMBL" id="VTEW01000016">
    <property type="protein sequence ID" value="TYS75463.1"/>
    <property type="molecule type" value="Genomic_DNA"/>
</dbReference>
<dbReference type="Proteomes" id="UP000325054">
    <property type="component" value="Unassembled WGS sequence"/>
</dbReference>
<evidence type="ECO:0000313" key="4">
    <source>
        <dbReference type="Proteomes" id="UP000325054"/>
    </source>
</evidence>
<dbReference type="OrthoDB" id="5361545at2"/>
<evidence type="ECO:0000256" key="1">
    <source>
        <dbReference type="SAM" id="MobiDB-lite"/>
    </source>
</evidence>
<feature type="domain" description="PepSY" evidence="2">
    <location>
        <begin position="49"/>
        <end position="104"/>
    </location>
</feature>
<proteinExistence type="predicted"/>
<evidence type="ECO:0000313" key="3">
    <source>
        <dbReference type="EMBL" id="TYS75463.1"/>
    </source>
</evidence>
<sequence>MNINKKYMIISGVTLGLLGGGLLAAESDMVEDVFAADQSKLMEKADIKEAEASEIALAEVPGEITETEIEEDDGKIIYEFEIETDSGEKEVEVDGMSGEVLEVEKEDGDVENETEENDSSEE</sequence>
<comment type="caution">
    <text evidence="3">The sequence shown here is derived from an EMBL/GenBank/DDBJ whole genome shotgun (WGS) entry which is preliminary data.</text>
</comment>
<dbReference type="Pfam" id="PF03413">
    <property type="entry name" value="PepSY"/>
    <property type="match status" value="1"/>
</dbReference>
<dbReference type="RefSeq" id="WP_148992566.1">
    <property type="nucleotide sequence ID" value="NZ_VTEW01000016.1"/>
</dbReference>
<evidence type="ECO:0000259" key="2">
    <source>
        <dbReference type="Pfam" id="PF03413"/>
    </source>
</evidence>
<feature type="region of interest" description="Disordered" evidence="1">
    <location>
        <begin position="100"/>
        <end position="122"/>
    </location>
</feature>
<reference evidence="3 4" key="1">
    <citation type="submission" date="2019-08" db="EMBL/GenBank/DDBJ databases">
        <title>Bacillus genomes from the desert of Cuatro Cienegas, Coahuila.</title>
        <authorList>
            <person name="Olmedo-Alvarez G."/>
        </authorList>
    </citation>
    <scope>NUCLEOTIDE SEQUENCE [LARGE SCALE GENOMIC DNA]</scope>
    <source>
        <strain evidence="3 4">CH451a_14T</strain>
    </source>
</reference>
<organism evidence="3 4">
    <name type="scientific">Rossellomorea aquimaris</name>
    <dbReference type="NCBI Taxonomy" id="189382"/>
    <lineage>
        <taxon>Bacteria</taxon>
        <taxon>Bacillati</taxon>
        <taxon>Bacillota</taxon>
        <taxon>Bacilli</taxon>
        <taxon>Bacillales</taxon>
        <taxon>Bacillaceae</taxon>
        <taxon>Rossellomorea</taxon>
    </lineage>
</organism>
<name>A0A5D4THZ3_9BACI</name>
<accession>A0A5D4THZ3</accession>
<protein>
    <submittedName>
        <fullName evidence="3">Peptidase</fullName>
    </submittedName>
</protein>
<dbReference type="InterPro" id="IPR025711">
    <property type="entry name" value="PepSY"/>
</dbReference>